<dbReference type="InterPro" id="IPR000490">
    <property type="entry name" value="Glyco_hydro_17"/>
</dbReference>
<dbReference type="InterPro" id="IPR044965">
    <property type="entry name" value="Glyco_hydro_17_plant"/>
</dbReference>
<dbReference type="Proteomes" id="UP001054252">
    <property type="component" value="Unassembled WGS sequence"/>
</dbReference>
<comment type="similarity">
    <text evidence="2 6">Belongs to the glycosyl hydrolase 17 family.</text>
</comment>
<evidence type="ECO:0000256" key="7">
    <source>
        <dbReference type="RuleBase" id="RU004336"/>
    </source>
</evidence>
<dbReference type="GO" id="GO:0005975">
    <property type="term" value="P:carbohydrate metabolic process"/>
    <property type="evidence" value="ECO:0007669"/>
    <property type="project" value="InterPro"/>
</dbReference>
<dbReference type="GO" id="GO:0042973">
    <property type="term" value="F:glucan endo-1,3-beta-D-glucosidase activity"/>
    <property type="evidence" value="ECO:0007669"/>
    <property type="project" value="UniProtKB-EC"/>
</dbReference>
<evidence type="ECO:0000256" key="2">
    <source>
        <dbReference type="ARBA" id="ARBA00008773"/>
    </source>
</evidence>
<evidence type="ECO:0000313" key="8">
    <source>
        <dbReference type="EMBL" id="GKV41664.1"/>
    </source>
</evidence>
<dbReference type="Pfam" id="PF00332">
    <property type="entry name" value="Glyco_hydro_17"/>
    <property type="match status" value="1"/>
</dbReference>
<name>A0AAV5LY19_9ROSI</name>
<dbReference type="Gene3D" id="3.20.20.80">
    <property type="entry name" value="Glycosidases"/>
    <property type="match status" value="1"/>
</dbReference>
<reference evidence="8 9" key="1">
    <citation type="journal article" date="2021" name="Commun. Biol.">
        <title>The genome of Shorea leprosula (Dipterocarpaceae) highlights the ecological relevance of drought in aseasonal tropical rainforests.</title>
        <authorList>
            <person name="Ng K.K.S."/>
            <person name="Kobayashi M.J."/>
            <person name="Fawcett J.A."/>
            <person name="Hatakeyama M."/>
            <person name="Paape T."/>
            <person name="Ng C.H."/>
            <person name="Ang C.C."/>
            <person name="Tnah L.H."/>
            <person name="Lee C.T."/>
            <person name="Nishiyama T."/>
            <person name="Sese J."/>
            <person name="O'Brien M.J."/>
            <person name="Copetti D."/>
            <person name="Mohd Noor M.I."/>
            <person name="Ong R.C."/>
            <person name="Putra M."/>
            <person name="Sireger I.Z."/>
            <person name="Indrioko S."/>
            <person name="Kosugi Y."/>
            <person name="Izuno A."/>
            <person name="Isagi Y."/>
            <person name="Lee S.L."/>
            <person name="Shimizu K.K."/>
        </authorList>
    </citation>
    <scope>NUCLEOTIDE SEQUENCE [LARGE SCALE GENOMIC DNA]</scope>
    <source>
        <strain evidence="8">214</strain>
    </source>
</reference>
<proteinExistence type="inferred from homology"/>
<evidence type="ECO:0000256" key="1">
    <source>
        <dbReference type="ARBA" id="ARBA00000382"/>
    </source>
</evidence>
<accession>A0AAV5LY19</accession>
<dbReference type="EC" id="3.2.1.39" evidence="3"/>
<keyword evidence="9" id="KW-1185">Reference proteome</keyword>
<evidence type="ECO:0000256" key="6">
    <source>
        <dbReference type="RuleBase" id="RU004335"/>
    </source>
</evidence>
<evidence type="ECO:0000256" key="3">
    <source>
        <dbReference type="ARBA" id="ARBA00012780"/>
    </source>
</evidence>
<comment type="caution">
    <text evidence="8">The sequence shown here is derived from an EMBL/GenBank/DDBJ whole genome shotgun (WGS) entry which is preliminary data.</text>
</comment>
<dbReference type="AlphaFoldDB" id="A0AAV5LY19"/>
<dbReference type="SUPFAM" id="SSF51445">
    <property type="entry name" value="(Trans)glycosidases"/>
    <property type="match status" value="1"/>
</dbReference>
<evidence type="ECO:0000256" key="4">
    <source>
        <dbReference type="ARBA" id="ARBA00022801"/>
    </source>
</evidence>
<dbReference type="InterPro" id="IPR017853">
    <property type="entry name" value="GH"/>
</dbReference>
<dbReference type="PROSITE" id="PS00587">
    <property type="entry name" value="GLYCOSYL_HYDROL_F17"/>
    <property type="match status" value="1"/>
</dbReference>
<gene>
    <name evidence="8" type="ORF">SLEP1_g49164</name>
</gene>
<dbReference type="FunFam" id="3.20.20.80:FF:000010">
    <property type="entry name" value="glucan endo-1,3-beta-glucosidase, basic"/>
    <property type="match status" value="1"/>
</dbReference>
<keyword evidence="5 7" id="KW-0326">Glycosidase</keyword>
<comment type="catalytic activity">
    <reaction evidence="1">
        <text>Hydrolysis of (1-&gt;3)-beta-D-glucosidic linkages in (1-&gt;3)-beta-D-glucans.</text>
        <dbReference type="EC" id="3.2.1.39"/>
    </reaction>
</comment>
<protein>
    <recommendedName>
        <fullName evidence="3">glucan endo-1,3-beta-D-glucosidase</fullName>
        <ecNumber evidence="3">3.2.1.39</ecNumber>
    </recommendedName>
</protein>
<keyword evidence="4 7" id="KW-0378">Hydrolase</keyword>
<organism evidence="8 9">
    <name type="scientific">Rubroshorea leprosula</name>
    <dbReference type="NCBI Taxonomy" id="152421"/>
    <lineage>
        <taxon>Eukaryota</taxon>
        <taxon>Viridiplantae</taxon>
        <taxon>Streptophyta</taxon>
        <taxon>Embryophyta</taxon>
        <taxon>Tracheophyta</taxon>
        <taxon>Spermatophyta</taxon>
        <taxon>Magnoliopsida</taxon>
        <taxon>eudicotyledons</taxon>
        <taxon>Gunneridae</taxon>
        <taxon>Pentapetalae</taxon>
        <taxon>rosids</taxon>
        <taxon>malvids</taxon>
        <taxon>Malvales</taxon>
        <taxon>Dipterocarpaceae</taxon>
        <taxon>Rubroshorea</taxon>
    </lineage>
</organism>
<evidence type="ECO:0000256" key="5">
    <source>
        <dbReference type="ARBA" id="ARBA00023295"/>
    </source>
</evidence>
<evidence type="ECO:0000313" key="9">
    <source>
        <dbReference type="Proteomes" id="UP001054252"/>
    </source>
</evidence>
<dbReference type="PANTHER" id="PTHR32227">
    <property type="entry name" value="GLUCAN ENDO-1,3-BETA-GLUCOSIDASE BG1-RELATED-RELATED"/>
    <property type="match status" value="1"/>
</dbReference>
<dbReference type="EMBL" id="BPVZ01000151">
    <property type="protein sequence ID" value="GKV41664.1"/>
    <property type="molecule type" value="Genomic_DNA"/>
</dbReference>
<sequence>MLGDNLPPHPEVIALYNQNNIRRMRLYYPDRAALQALRGTNIEVMLGVPNTDLAHIAASQDNANAWVQNNVKSHANVQFRYIAVGNKVKPSDSFAQFLVPAMQNILNALSAAGLGIKVSTAIDTGTLAESSPPSKGSFKGEYMPILNPVIRFLVHTQAPLLVNLYPYFSYRDDTKDIPLNYALFATPAAVVQDGSLRYHNLFDAILDAVYAALEKAGGGNLEIVVSESGWPTGGGTATTVDNAKTYNNNLIQHVKKGTPKKSGKPIETYIFAMFDENNKEPEYEKHWGLFSPNKQLKYPVNFN</sequence>